<evidence type="ECO:0000313" key="10">
    <source>
        <dbReference type="EMBL" id="MDR6236681.1"/>
    </source>
</evidence>
<protein>
    <recommendedName>
        <fullName evidence="7">Putative NAD(P)H nitroreductase</fullName>
        <ecNumber evidence="7">1.-.-.-</ecNumber>
    </recommendedName>
</protein>
<feature type="binding site" evidence="8">
    <location>
        <position position="39"/>
    </location>
    <ligand>
        <name>FMN</name>
        <dbReference type="ChEBI" id="CHEBI:58210"/>
        <note>ligand shared between dimeric partners</note>
    </ligand>
</feature>
<keyword evidence="4 7" id="KW-0521">NADP</keyword>
<evidence type="ECO:0000313" key="11">
    <source>
        <dbReference type="Proteomes" id="UP001268036"/>
    </source>
</evidence>
<dbReference type="Proteomes" id="UP001268036">
    <property type="component" value="Unassembled WGS sequence"/>
</dbReference>
<feature type="binding site" evidence="8">
    <location>
        <position position="35"/>
    </location>
    <ligand>
        <name>FMN</name>
        <dbReference type="ChEBI" id="CHEBI:58210"/>
        <note>ligand shared between dimeric partners</note>
    </ligand>
</feature>
<keyword evidence="5 7" id="KW-0560">Oxidoreductase</keyword>
<dbReference type="GO" id="GO:0016491">
    <property type="term" value="F:oxidoreductase activity"/>
    <property type="evidence" value="ECO:0007669"/>
    <property type="project" value="UniProtKB-UniRule"/>
</dbReference>
<feature type="binding site" description="in other chain" evidence="8">
    <location>
        <begin position="10"/>
        <end position="12"/>
    </location>
    <ligand>
        <name>FMN</name>
        <dbReference type="ChEBI" id="CHEBI:58210"/>
        <note>ligand shared between dimeric partners</note>
    </ligand>
</feature>
<evidence type="ECO:0000256" key="2">
    <source>
        <dbReference type="ARBA" id="ARBA00022630"/>
    </source>
</evidence>
<dbReference type="InterPro" id="IPR000415">
    <property type="entry name" value="Nitroreductase-like"/>
</dbReference>
<keyword evidence="2 7" id="KW-0285">Flavoprotein</keyword>
<dbReference type="InterPro" id="IPR052530">
    <property type="entry name" value="NAD(P)H_nitroreductase"/>
</dbReference>
<dbReference type="EMBL" id="JAVJAF010000001">
    <property type="protein sequence ID" value="MDR6236681.1"/>
    <property type="molecule type" value="Genomic_DNA"/>
</dbReference>
<dbReference type="CDD" id="cd02135">
    <property type="entry name" value="YdjA-like"/>
    <property type="match status" value="1"/>
</dbReference>
<dbReference type="Pfam" id="PF00881">
    <property type="entry name" value="Nitroreductase"/>
    <property type="match status" value="1"/>
</dbReference>
<feature type="binding site" description="in other chain" evidence="8">
    <location>
        <begin position="133"/>
        <end position="135"/>
    </location>
    <ligand>
        <name>FMN</name>
        <dbReference type="ChEBI" id="CHEBI:58210"/>
        <note>ligand shared between dimeric partners</note>
    </ligand>
</feature>
<reference evidence="10" key="1">
    <citation type="submission" date="2023-08" db="EMBL/GenBank/DDBJ databases">
        <title>Functional and genomic diversity of the sorghum phyllosphere microbiome.</title>
        <authorList>
            <person name="Shade A."/>
        </authorList>
    </citation>
    <scope>NUCLEOTIDE SEQUENCE</scope>
    <source>
        <strain evidence="10">SORGH_AS_0201</strain>
    </source>
</reference>
<sequence length="192" mass="20660">MDALEALCNRVSVGRLTEPGPTAEQLELLLRAADRAPDHKQLRPWRLILVSGDARVALGELFADALRRREPEADAAALDKARRMPLRAPLVIAVVATPQEHPKVPLQEQVITAGCVAHGLVTAAFALGLGAVWRSGDFSYDPWVLKGLGLADTEQLVGYIYLGTPEVTPRVPAARSLDGRVSHWPGPVATAE</sequence>
<dbReference type="InterPro" id="IPR029479">
    <property type="entry name" value="Nitroreductase"/>
</dbReference>
<dbReference type="InterPro" id="IPR026021">
    <property type="entry name" value="YdjA-like"/>
</dbReference>
<evidence type="ECO:0000256" key="6">
    <source>
        <dbReference type="ARBA" id="ARBA00023027"/>
    </source>
</evidence>
<evidence type="ECO:0000256" key="8">
    <source>
        <dbReference type="PIRSR" id="PIRSR000232-1"/>
    </source>
</evidence>
<proteinExistence type="inferred from homology"/>
<name>A0AAJ2EZI1_9PSED</name>
<evidence type="ECO:0000256" key="4">
    <source>
        <dbReference type="ARBA" id="ARBA00022857"/>
    </source>
</evidence>
<evidence type="ECO:0000256" key="3">
    <source>
        <dbReference type="ARBA" id="ARBA00022643"/>
    </source>
</evidence>
<evidence type="ECO:0000259" key="9">
    <source>
        <dbReference type="Pfam" id="PF00881"/>
    </source>
</evidence>
<accession>A0AAJ2EZI1</accession>
<dbReference type="AlphaFoldDB" id="A0AAJ2EZI1"/>
<dbReference type="EC" id="1.-.-.-" evidence="7"/>
<feature type="domain" description="Nitroreductase" evidence="9">
    <location>
        <begin position="17"/>
        <end position="163"/>
    </location>
</feature>
<evidence type="ECO:0000256" key="1">
    <source>
        <dbReference type="ARBA" id="ARBA00007118"/>
    </source>
</evidence>
<dbReference type="PANTHER" id="PTHR43821">
    <property type="entry name" value="NAD(P)H NITROREDUCTASE YDJA-RELATED"/>
    <property type="match status" value="1"/>
</dbReference>
<keyword evidence="3 7" id="KW-0288">FMN</keyword>
<evidence type="ECO:0000256" key="7">
    <source>
        <dbReference type="PIRNR" id="PIRNR000232"/>
    </source>
</evidence>
<dbReference type="PANTHER" id="PTHR43821:SF1">
    <property type="entry name" value="NAD(P)H NITROREDUCTASE YDJA-RELATED"/>
    <property type="match status" value="1"/>
</dbReference>
<keyword evidence="6 7" id="KW-0520">NAD</keyword>
<gene>
    <name evidence="10" type="ORF">QE440_004422</name>
</gene>
<comment type="caution">
    <text evidence="10">The sequence shown here is derived from an EMBL/GenBank/DDBJ whole genome shotgun (WGS) entry which is preliminary data.</text>
</comment>
<dbReference type="SUPFAM" id="SSF55469">
    <property type="entry name" value="FMN-dependent nitroreductase-like"/>
    <property type="match status" value="1"/>
</dbReference>
<comment type="cofactor">
    <cofactor evidence="8">
        <name>FMN</name>
        <dbReference type="ChEBI" id="CHEBI:58210"/>
    </cofactor>
    <text evidence="8">Binds 1 FMN per subunit.</text>
</comment>
<comment type="similarity">
    <text evidence="1 7">Belongs to the nitroreductase family.</text>
</comment>
<dbReference type="Gene3D" id="3.40.109.10">
    <property type="entry name" value="NADH Oxidase"/>
    <property type="match status" value="1"/>
</dbReference>
<evidence type="ECO:0000256" key="5">
    <source>
        <dbReference type="ARBA" id="ARBA00023002"/>
    </source>
</evidence>
<organism evidence="10 11">
    <name type="scientific">Pseudomonas oryzihabitans</name>
    <dbReference type="NCBI Taxonomy" id="47885"/>
    <lineage>
        <taxon>Bacteria</taxon>
        <taxon>Pseudomonadati</taxon>
        <taxon>Pseudomonadota</taxon>
        <taxon>Gammaproteobacteria</taxon>
        <taxon>Pseudomonadales</taxon>
        <taxon>Pseudomonadaceae</taxon>
        <taxon>Pseudomonas</taxon>
    </lineage>
</organism>
<dbReference type="RefSeq" id="WP_309761712.1">
    <property type="nucleotide sequence ID" value="NZ_JAVJAF010000001.1"/>
</dbReference>
<dbReference type="PIRSF" id="PIRSF000232">
    <property type="entry name" value="YdjA"/>
    <property type="match status" value="1"/>
</dbReference>